<protein>
    <recommendedName>
        <fullName evidence="8">Major facilitator superfamily (MFS) profile domain-containing protein</fullName>
    </recommendedName>
</protein>
<evidence type="ECO:0000256" key="4">
    <source>
        <dbReference type="ARBA" id="ARBA00022989"/>
    </source>
</evidence>
<feature type="transmembrane region" description="Helical" evidence="7">
    <location>
        <begin position="169"/>
        <end position="192"/>
    </location>
</feature>
<keyword evidence="3 7" id="KW-0812">Transmembrane</keyword>
<dbReference type="InterPro" id="IPR011701">
    <property type="entry name" value="MFS"/>
</dbReference>
<dbReference type="Gene3D" id="1.20.1250.20">
    <property type="entry name" value="MFS general substrate transporter like domains"/>
    <property type="match status" value="1"/>
</dbReference>
<feature type="compositionally biased region" description="Polar residues" evidence="6">
    <location>
        <begin position="627"/>
        <end position="640"/>
    </location>
</feature>
<keyword evidence="10" id="KW-1185">Reference proteome</keyword>
<dbReference type="Pfam" id="PF07690">
    <property type="entry name" value="MFS_1"/>
    <property type="match status" value="2"/>
</dbReference>
<keyword evidence="4 7" id="KW-1133">Transmembrane helix</keyword>
<feature type="transmembrane region" description="Helical" evidence="7">
    <location>
        <begin position="385"/>
        <end position="407"/>
    </location>
</feature>
<dbReference type="Gene3D" id="1.20.1720.10">
    <property type="entry name" value="Multidrug resistance protein D"/>
    <property type="match status" value="1"/>
</dbReference>
<accession>A0A9W8TDG5</accession>
<organism evidence="9 10">
    <name type="scientific">Agrocybe chaxingu</name>
    <dbReference type="NCBI Taxonomy" id="84603"/>
    <lineage>
        <taxon>Eukaryota</taxon>
        <taxon>Fungi</taxon>
        <taxon>Dikarya</taxon>
        <taxon>Basidiomycota</taxon>
        <taxon>Agaricomycotina</taxon>
        <taxon>Agaricomycetes</taxon>
        <taxon>Agaricomycetidae</taxon>
        <taxon>Agaricales</taxon>
        <taxon>Agaricineae</taxon>
        <taxon>Strophariaceae</taxon>
        <taxon>Agrocybe</taxon>
    </lineage>
</organism>
<feature type="transmembrane region" description="Helical" evidence="7">
    <location>
        <begin position="79"/>
        <end position="99"/>
    </location>
</feature>
<feature type="domain" description="Major facilitator superfamily (MFS) profile" evidence="8">
    <location>
        <begin position="45"/>
        <end position="516"/>
    </location>
</feature>
<gene>
    <name evidence="9" type="ORF">NLJ89_g1366</name>
</gene>
<evidence type="ECO:0000256" key="7">
    <source>
        <dbReference type="SAM" id="Phobius"/>
    </source>
</evidence>
<evidence type="ECO:0000313" key="9">
    <source>
        <dbReference type="EMBL" id="KAJ3516057.1"/>
    </source>
</evidence>
<sequence length="652" mass="69759">MTMGKAKTTMADGDAKMQDSNVEGGPLRAEHAPTAARSWIKSWIIVLTVTSGMIVNIANATAVSIALPTIQKEMNLQEAQLQWVVSAYPLSSGCLLLVFGRLADVYGRKKTFLGGSTILVAFTLACAFPNDVMALDILRGIQGIGAAATIPASLGILAHSFPPSRARSFAFATFSAGAPLGAVFGSAIGGVLTEFTKKTWRSSFYLLSGLTLLCLFGGMFSFDKDVPSEEVDKRIDWIGASIITTGLVLIVFVLSQGEVAPNKWSTPYIIALLVLGVIFVGIFLYWQHYLETVQNNPNAPYSIFTPPPLMKLSLWTRANGRFAAMMAIAFTNWCAFLAWTFWVQLYYQNYMGYTAMQSVVRLLPMFVSGILCNAFVGLMAAHVPLVWLVGGGAFATTVACLLFAVIIPETTYWAFAFPASFLSVMGADLVFSAGTLFIAKFSLPHEQSVGGALFNTMTQLGTAVGVTVSTVVYNSVATKVSPGEDTLIMYHAAYWSAFAFGVIATLLGVTFFWKVGAVGHRAPKVSAEKEVSNAESGGQDFEDILEKGLEPASVTSVPSTPSTLQDLKEKDSKAFVSISSAAPSRSTMQNGESFVTVSASSAKIPPSSTLQSVRESEASTGDFLTISAPSLISTPSTTQNLKEKVEDRSEKS</sequence>
<dbReference type="GO" id="GO:0022857">
    <property type="term" value="F:transmembrane transporter activity"/>
    <property type="evidence" value="ECO:0007669"/>
    <property type="project" value="InterPro"/>
</dbReference>
<feature type="transmembrane region" description="Helical" evidence="7">
    <location>
        <begin position="359"/>
        <end position="378"/>
    </location>
</feature>
<proteinExistence type="predicted"/>
<evidence type="ECO:0000259" key="8">
    <source>
        <dbReference type="PROSITE" id="PS50850"/>
    </source>
</evidence>
<dbReference type="PANTHER" id="PTHR42718:SF9">
    <property type="entry name" value="MAJOR FACILITATOR SUPERFAMILY MULTIDRUG TRANSPORTER MFSC"/>
    <property type="match status" value="1"/>
</dbReference>
<dbReference type="GO" id="GO:0016020">
    <property type="term" value="C:membrane"/>
    <property type="evidence" value="ECO:0007669"/>
    <property type="project" value="UniProtKB-SubCell"/>
</dbReference>
<evidence type="ECO:0000256" key="2">
    <source>
        <dbReference type="ARBA" id="ARBA00022448"/>
    </source>
</evidence>
<dbReference type="SUPFAM" id="SSF103473">
    <property type="entry name" value="MFS general substrate transporter"/>
    <property type="match status" value="1"/>
</dbReference>
<feature type="transmembrane region" description="Helical" evidence="7">
    <location>
        <begin position="204"/>
        <end position="222"/>
    </location>
</feature>
<keyword evidence="5 7" id="KW-0472">Membrane</keyword>
<feature type="transmembrane region" description="Helical" evidence="7">
    <location>
        <begin position="234"/>
        <end position="254"/>
    </location>
</feature>
<evidence type="ECO:0000313" key="10">
    <source>
        <dbReference type="Proteomes" id="UP001148786"/>
    </source>
</evidence>
<dbReference type="AlphaFoldDB" id="A0A9W8TDG5"/>
<dbReference type="InterPro" id="IPR020846">
    <property type="entry name" value="MFS_dom"/>
</dbReference>
<feature type="transmembrane region" description="Helical" evidence="7">
    <location>
        <begin position="322"/>
        <end position="347"/>
    </location>
</feature>
<comment type="caution">
    <text evidence="9">The sequence shown here is derived from an EMBL/GenBank/DDBJ whole genome shotgun (WGS) entry which is preliminary data.</text>
</comment>
<dbReference type="OrthoDB" id="5086884at2759"/>
<evidence type="ECO:0000256" key="1">
    <source>
        <dbReference type="ARBA" id="ARBA00004141"/>
    </source>
</evidence>
<dbReference type="Proteomes" id="UP001148786">
    <property type="component" value="Unassembled WGS sequence"/>
</dbReference>
<feature type="region of interest" description="Disordered" evidence="6">
    <location>
        <begin position="1"/>
        <end position="28"/>
    </location>
</feature>
<name>A0A9W8TDG5_9AGAR</name>
<feature type="transmembrane region" description="Helical" evidence="7">
    <location>
        <begin position="413"/>
        <end position="439"/>
    </location>
</feature>
<dbReference type="PANTHER" id="PTHR42718">
    <property type="entry name" value="MAJOR FACILITATOR SUPERFAMILY MULTIDRUG TRANSPORTER MFSC"/>
    <property type="match status" value="1"/>
</dbReference>
<keyword evidence="2" id="KW-0813">Transport</keyword>
<evidence type="ECO:0000256" key="5">
    <source>
        <dbReference type="ARBA" id="ARBA00023136"/>
    </source>
</evidence>
<comment type="subcellular location">
    <subcellularLocation>
        <location evidence="1">Membrane</location>
        <topology evidence="1">Multi-pass membrane protein</topology>
    </subcellularLocation>
</comment>
<dbReference type="InterPro" id="IPR036259">
    <property type="entry name" value="MFS_trans_sf"/>
</dbReference>
<dbReference type="EMBL" id="JANKHO010000069">
    <property type="protein sequence ID" value="KAJ3516057.1"/>
    <property type="molecule type" value="Genomic_DNA"/>
</dbReference>
<reference evidence="9" key="1">
    <citation type="submission" date="2022-07" db="EMBL/GenBank/DDBJ databases">
        <title>Genome Sequence of Agrocybe chaxingu.</title>
        <authorList>
            <person name="Buettner E."/>
        </authorList>
    </citation>
    <scope>NUCLEOTIDE SEQUENCE</scope>
    <source>
        <strain evidence="9">MP-N11</strain>
    </source>
</reference>
<feature type="transmembrane region" description="Helical" evidence="7">
    <location>
        <begin position="43"/>
        <end position="67"/>
    </location>
</feature>
<evidence type="ECO:0000256" key="3">
    <source>
        <dbReference type="ARBA" id="ARBA00022692"/>
    </source>
</evidence>
<feature type="transmembrane region" description="Helical" evidence="7">
    <location>
        <begin position="266"/>
        <end position="286"/>
    </location>
</feature>
<evidence type="ECO:0000256" key="6">
    <source>
        <dbReference type="SAM" id="MobiDB-lite"/>
    </source>
</evidence>
<feature type="compositionally biased region" description="Polar residues" evidence="6">
    <location>
        <begin position="598"/>
        <end position="613"/>
    </location>
</feature>
<feature type="transmembrane region" description="Helical" evidence="7">
    <location>
        <begin position="111"/>
        <end position="131"/>
    </location>
</feature>
<feature type="transmembrane region" description="Helical" evidence="7">
    <location>
        <begin position="493"/>
        <end position="513"/>
    </location>
</feature>
<feature type="region of interest" description="Disordered" evidence="6">
    <location>
        <begin position="598"/>
        <end position="652"/>
    </location>
</feature>
<dbReference type="PROSITE" id="PS50850">
    <property type="entry name" value="MFS"/>
    <property type="match status" value="1"/>
</dbReference>
<feature type="compositionally biased region" description="Basic and acidic residues" evidence="6">
    <location>
        <begin position="641"/>
        <end position="652"/>
    </location>
</feature>
<feature type="transmembrane region" description="Helical" evidence="7">
    <location>
        <begin position="451"/>
        <end position="473"/>
    </location>
</feature>